<dbReference type="eggNOG" id="COG0652">
    <property type="taxonomic scope" value="Bacteria"/>
</dbReference>
<name>A0A0A1ZFQ5_PROMR</name>
<protein>
    <recommendedName>
        <fullName evidence="1">peptidylprolyl isomerase</fullName>
        <ecNumber evidence="1">5.2.1.8</ecNumber>
    </recommendedName>
</protein>
<dbReference type="Pfam" id="PF00160">
    <property type="entry name" value="Pro_isomerase"/>
    <property type="match status" value="1"/>
</dbReference>
<dbReference type="EC" id="5.2.1.8" evidence="1"/>
<evidence type="ECO:0000256" key="3">
    <source>
        <dbReference type="ARBA" id="ARBA00023110"/>
    </source>
</evidence>
<dbReference type="InterPro" id="IPR029000">
    <property type="entry name" value="Cyclophilin-like_dom_sf"/>
</dbReference>
<keyword evidence="4 6" id="KW-0413">Isomerase</keyword>
<evidence type="ECO:0000259" key="5">
    <source>
        <dbReference type="PROSITE" id="PS50072"/>
    </source>
</evidence>
<dbReference type="STRING" id="59925.EU91_0186"/>
<dbReference type="OrthoDB" id="9796864at2"/>
<dbReference type="InterPro" id="IPR048563">
    <property type="entry name" value="CYP38_PsbQ-like"/>
</dbReference>
<proteinExistence type="predicted"/>
<dbReference type="PANTHER" id="PTHR43246">
    <property type="entry name" value="PEPTIDYL-PROLYL CIS-TRANS ISOMERASE CYP38, CHLOROPLASTIC"/>
    <property type="match status" value="1"/>
</dbReference>
<feature type="domain" description="PPIase cyclophilin-type" evidence="5">
    <location>
        <begin position="186"/>
        <end position="346"/>
    </location>
</feature>
<dbReference type="Gene3D" id="1.20.120.290">
    <property type="entry name" value="Oxygen-evolving enhancer protein 3 (PsbQ), four-helix up-down bundle"/>
    <property type="match status" value="1"/>
</dbReference>
<evidence type="ECO:0000313" key="7">
    <source>
        <dbReference type="Proteomes" id="UP000030598"/>
    </source>
</evidence>
<keyword evidence="2" id="KW-0793">Thylakoid</keyword>
<dbReference type="Gene3D" id="2.40.100.10">
    <property type="entry name" value="Cyclophilin-like"/>
    <property type="match status" value="1"/>
</dbReference>
<organism evidence="6 7">
    <name type="scientific">Prochlorococcus marinus str. GP2</name>
    <dbReference type="NCBI Taxonomy" id="59925"/>
    <lineage>
        <taxon>Bacteria</taxon>
        <taxon>Bacillati</taxon>
        <taxon>Cyanobacteriota</taxon>
        <taxon>Cyanophyceae</taxon>
        <taxon>Synechococcales</taxon>
        <taxon>Prochlorococcaceae</taxon>
        <taxon>Prochlorococcus</taxon>
    </lineage>
</organism>
<evidence type="ECO:0000256" key="2">
    <source>
        <dbReference type="ARBA" id="ARBA00023078"/>
    </source>
</evidence>
<keyword evidence="3" id="KW-0697">Rotamase</keyword>
<accession>A0A0A1ZFQ5</accession>
<gene>
    <name evidence="6" type="ORF">EU91_0186</name>
</gene>
<evidence type="ECO:0000256" key="1">
    <source>
        <dbReference type="ARBA" id="ARBA00013194"/>
    </source>
</evidence>
<dbReference type="InterPro" id="IPR044665">
    <property type="entry name" value="E_coli_cyclophilin_A-like"/>
</dbReference>
<evidence type="ECO:0000313" key="6">
    <source>
        <dbReference type="EMBL" id="KGF88255.1"/>
    </source>
</evidence>
<dbReference type="SUPFAM" id="SSF50891">
    <property type="entry name" value="Cyclophilin-like"/>
    <property type="match status" value="1"/>
</dbReference>
<dbReference type="InterPro" id="IPR023222">
    <property type="entry name" value="PsbQ-like_dom_sf"/>
</dbReference>
<reference evidence="7" key="1">
    <citation type="journal article" date="2014" name="Sci. Data">
        <title>Genomes of diverse isolates of the marine cyanobacterium Prochlorococcus.</title>
        <authorList>
            <person name="Biller S."/>
            <person name="Berube P."/>
            <person name="Thompson J."/>
            <person name="Kelly L."/>
            <person name="Roggensack S."/>
            <person name="Awad L."/>
            <person name="Roache-Johnson K."/>
            <person name="Ding H."/>
            <person name="Giovannoni S.J."/>
            <person name="Moore L.R."/>
            <person name="Chisholm S.W."/>
        </authorList>
    </citation>
    <scope>NUCLEOTIDE SEQUENCE [LARGE SCALE GENOMIC DNA]</scope>
    <source>
        <strain evidence="7">GP2</strain>
    </source>
</reference>
<comment type="caution">
    <text evidence="6">The sequence shown here is derived from an EMBL/GenBank/DDBJ whole genome shotgun (WGS) entry which is preliminary data.</text>
</comment>
<sequence>MQKFLSNQNKLFLILSIVILQVFLLKPIQVLADLPTGNAVKDPSAILRNALPIKQVELQELQHKLEETSDLVRGGRWPALTKTVTKCQSLLKKNQSKIIQDLPKDKKKIAEKTFLELKENFDSLQDYSKSKDKYSFIATRRDALDKIGGLEEYFLPSEFPYPIPQEFDNLPRLLGRAKVNIKTSKGDMKAIVDGYNAPLTAGAFIDLSSKNFYKDLPINRAEEFFVLQTGDPIGEAIGYVDAETNEERHVPLEIRIPDEKDTFYNQTFEDLGLYTETPTLPFATLGTLGWSHSNTAVDDGSSQFFFFLYEAELNPAGRNLIDGRNAAFGYVIDGFDVLEELTKDDTIISIDVLEGIENLKLNA</sequence>
<dbReference type="Pfam" id="PF21329">
    <property type="entry name" value="CYP38_PsbQ-like"/>
    <property type="match status" value="1"/>
</dbReference>
<dbReference type="InterPro" id="IPR002130">
    <property type="entry name" value="Cyclophilin-type_PPIase_dom"/>
</dbReference>
<dbReference type="Proteomes" id="UP000030598">
    <property type="component" value="Unassembled WGS sequence"/>
</dbReference>
<dbReference type="SUPFAM" id="SSF101112">
    <property type="entry name" value="Oxygen-evolving enhancer protein 3"/>
    <property type="match status" value="1"/>
</dbReference>
<dbReference type="EMBL" id="JNAH01000003">
    <property type="protein sequence ID" value="KGF88255.1"/>
    <property type="molecule type" value="Genomic_DNA"/>
</dbReference>
<dbReference type="GO" id="GO:0003755">
    <property type="term" value="F:peptidyl-prolyl cis-trans isomerase activity"/>
    <property type="evidence" value="ECO:0007669"/>
    <property type="project" value="UniProtKB-KW"/>
</dbReference>
<evidence type="ECO:0000256" key="4">
    <source>
        <dbReference type="ARBA" id="ARBA00023235"/>
    </source>
</evidence>
<dbReference type="RefSeq" id="WP_032523816.1">
    <property type="nucleotide sequence ID" value="NZ_CP138934.1"/>
</dbReference>
<dbReference type="PROSITE" id="PS50072">
    <property type="entry name" value="CSA_PPIASE_2"/>
    <property type="match status" value="1"/>
</dbReference>
<dbReference type="AlphaFoldDB" id="A0A0A1ZFQ5"/>